<feature type="transmembrane region" description="Helical" evidence="9">
    <location>
        <begin position="147"/>
        <end position="166"/>
    </location>
</feature>
<reference evidence="11" key="2">
    <citation type="submission" date="2021-09" db="EMBL/GenBank/DDBJ databases">
        <authorList>
            <person name="Gilroy R."/>
        </authorList>
    </citation>
    <scope>NUCLEOTIDE SEQUENCE</scope>
    <source>
        <strain evidence="11">CHK175-13533</strain>
    </source>
</reference>
<dbReference type="GO" id="GO:0005886">
    <property type="term" value="C:plasma membrane"/>
    <property type="evidence" value="ECO:0007669"/>
    <property type="project" value="UniProtKB-SubCell"/>
</dbReference>
<evidence type="ECO:0000313" key="12">
    <source>
        <dbReference type="Proteomes" id="UP000700248"/>
    </source>
</evidence>
<dbReference type="PANTHER" id="PTHR35011">
    <property type="entry name" value="2,3-DIKETO-L-GULONATE TRAP TRANSPORTER SMALL PERMEASE PROTEIN YIAM"/>
    <property type="match status" value="1"/>
</dbReference>
<evidence type="ECO:0000256" key="1">
    <source>
        <dbReference type="ARBA" id="ARBA00004429"/>
    </source>
</evidence>
<evidence type="ECO:0000256" key="9">
    <source>
        <dbReference type="RuleBase" id="RU369079"/>
    </source>
</evidence>
<dbReference type="InterPro" id="IPR007387">
    <property type="entry name" value="TRAP_DctQ"/>
</dbReference>
<gene>
    <name evidence="11" type="ORF">K8U84_10020</name>
</gene>
<keyword evidence="3" id="KW-1003">Cell membrane</keyword>
<organism evidence="11 12">
    <name type="scientific">Paenalcaligenes hominis</name>
    <dbReference type="NCBI Taxonomy" id="643674"/>
    <lineage>
        <taxon>Bacteria</taxon>
        <taxon>Pseudomonadati</taxon>
        <taxon>Pseudomonadota</taxon>
        <taxon>Betaproteobacteria</taxon>
        <taxon>Burkholderiales</taxon>
        <taxon>Alcaligenaceae</taxon>
        <taxon>Paenalcaligenes</taxon>
    </lineage>
</organism>
<dbReference type="InterPro" id="IPR055348">
    <property type="entry name" value="DctQ"/>
</dbReference>
<protein>
    <recommendedName>
        <fullName evidence="9">TRAP transporter small permease protein</fullName>
    </recommendedName>
</protein>
<accession>A0A9D3ABK2</accession>
<evidence type="ECO:0000256" key="3">
    <source>
        <dbReference type="ARBA" id="ARBA00022475"/>
    </source>
</evidence>
<feature type="transmembrane region" description="Helical" evidence="9">
    <location>
        <begin position="30"/>
        <end position="54"/>
    </location>
</feature>
<comment type="similarity">
    <text evidence="8 9">Belongs to the TRAP transporter small permease family.</text>
</comment>
<keyword evidence="5 9" id="KW-0812">Transmembrane</keyword>
<keyword evidence="6 9" id="KW-1133">Transmembrane helix</keyword>
<keyword evidence="2 9" id="KW-0813">Transport</keyword>
<dbReference type="EMBL" id="DYTQ01000106">
    <property type="protein sequence ID" value="HJH24877.1"/>
    <property type="molecule type" value="Genomic_DNA"/>
</dbReference>
<dbReference type="Proteomes" id="UP000700248">
    <property type="component" value="Unassembled WGS sequence"/>
</dbReference>
<feature type="domain" description="Tripartite ATP-independent periplasmic transporters DctQ component" evidence="10">
    <location>
        <begin position="44"/>
        <end position="174"/>
    </location>
</feature>
<keyword evidence="4 9" id="KW-0997">Cell inner membrane</keyword>
<reference evidence="11" key="1">
    <citation type="journal article" date="2021" name="PeerJ">
        <title>Extensive microbial diversity within the chicken gut microbiome revealed by metagenomics and culture.</title>
        <authorList>
            <person name="Gilroy R."/>
            <person name="Ravi A."/>
            <person name="Getino M."/>
            <person name="Pursley I."/>
            <person name="Horton D.L."/>
            <person name="Alikhan N.F."/>
            <person name="Baker D."/>
            <person name="Gharbi K."/>
            <person name="Hall N."/>
            <person name="Watson M."/>
            <person name="Adriaenssens E.M."/>
            <person name="Foster-Nyarko E."/>
            <person name="Jarju S."/>
            <person name="Secka A."/>
            <person name="Antonio M."/>
            <person name="Oren A."/>
            <person name="Chaudhuri R.R."/>
            <person name="La Ragione R."/>
            <person name="Hildebrand F."/>
            <person name="Pallen M.J."/>
        </authorList>
    </citation>
    <scope>NUCLEOTIDE SEQUENCE</scope>
    <source>
        <strain evidence="11">CHK175-13533</strain>
    </source>
</reference>
<comment type="subunit">
    <text evidence="9">The complex comprises the extracytoplasmic solute receptor protein and the two transmembrane proteins.</text>
</comment>
<evidence type="ECO:0000313" key="11">
    <source>
        <dbReference type="EMBL" id="HJH24877.1"/>
    </source>
</evidence>
<dbReference type="GO" id="GO:0022857">
    <property type="term" value="F:transmembrane transporter activity"/>
    <property type="evidence" value="ECO:0007669"/>
    <property type="project" value="UniProtKB-UniRule"/>
</dbReference>
<dbReference type="Pfam" id="PF04290">
    <property type="entry name" value="DctQ"/>
    <property type="match status" value="1"/>
</dbReference>
<comment type="function">
    <text evidence="9">Part of the tripartite ATP-independent periplasmic (TRAP) transport system.</text>
</comment>
<evidence type="ECO:0000256" key="2">
    <source>
        <dbReference type="ARBA" id="ARBA00022448"/>
    </source>
</evidence>
<comment type="subcellular location">
    <subcellularLocation>
        <location evidence="1 9">Cell inner membrane</location>
        <topology evidence="1 9">Multi-pass membrane protein</topology>
    </subcellularLocation>
</comment>
<evidence type="ECO:0000256" key="4">
    <source>
        <dbReference type="ARBA" id="ARBA00022519"/>
    </source>
</evidence>
<evidence type="ECO:0000256" key="5">
    <source>
        <dbReference type="ARBA" id="ARBA00022692"/>
    </source>
</evidence>
<evidence type="ECO:0000256" key="8">
    <source>
        <dbReference type="ARBA" id="ARBA00038436"/>
    </source>
</evidence>
<feature type="transmembrane region" description="Helical" evidence="9">
    <location>
        <begin position="108"/>
        <end position="127"/>
    </location>
</feature>
<feature type="transmembrane region" description="Helical" evidence="9">
    <location>
        <begin position="60"/>
        <end position="79"/>
    </location>
</feature>
<proteinExistence type="inferred from homology"/>
<evidence type="ECO:0000256" key="6">
    <source>
        <dbReference type="ARBA" id="ARBA00022989"/>
    </source>
</evidence>
<evidence type="ECO:0000256" key="7">
    <source>
        <dbReference type="ARBA" id="ARBA00023136"/>
    </source>
</evidence>
<name>A0A9D3ABK2_9BURK</name>
<evidence type="ECO:0000259" key="10">
    <source>
        <dbReference type="Pfam" id="PF04290"/>
    </source>
</evidence>
<comment type="caution">
    <text evidence="11">The sequence shown here is derived from an EMBL/GenBank/DDBJ whole genome shotgun (WGS) entry which is preliminary data.</text>
</comment>
<dbReference type="AlphaFoldDB" id="A0A9D3ABK2"/>
<sequence length="183" mass="20497">MQHTLDTPTIQQDGPLLYYYGRFIMRICQFAMAIACVLLLVDLVLVGLAIPMRYVFSKPIIWADEVIALSLTSIVMLGAPEVLRRNGHIGVDILISHLSAKWLPWSQLWASLSVLSMTGILIFNGWHTAMFAKMIGSLTEGHLELPVWQLQLLLPIGGVLLLLVTIEQLWRSTRHIIKGTAKV</sequence>
<keyword evidence="7 9" id="KW-0472">Membrane</keyword>
<dbReference type="RefSeq" id="WP_276831646.1">
    <property type="nucleotide sequence ID" value="NZ_DYTQ01000106.1"/>
</dbReference>